<evidence type="ECO:0000313" key="3">
    <source>
        <dbReference type="Proteomes" id="UP000221734"/>
    </source>
</evidence>
<dbReference type="EMBL" id="LT934425">
    <property type="protein sequence ID" value="SOH04756.1"/>
    <property type="molecule type" value="Genomic_DNA"/>
</dbReference>
<dbReference type="KEGG" id="kst:KSMBR1_2261"/>
<accession>A0A2C9CGE6</accession>
<reference evidence="2" key="2">
    <citation type="submission" date="2017-10" db="EMBL/GenBank/DDBJ databases">
        <authorList>
            <person name="Banno H."/>
            <person name="Chua N.-H."/>
        </authorList>
    </citation>
    <scope>NUCLEOTIDE SEQUENCE [LARGE SCALE GENOMIC DNA]</scope>
    <source>
        <strain evidence="2">Kuenenia_mbr1_ru-nijmegen</strain>
    </source>
</reference>
<sequence length="37" mass="4372">MPIKYDIEIPERVIKALGLRESEVSETLKKELSVYFF</sequence>
<dbReference type="AlphaFoldDB" id="A0A2C9CGE6"/>
<name>A0A2C9CGE6_KUEST</name>
<evidence type="ECO:0000313" key="4">
    <source>
        <dbReference type="Proteomes" id="UP000501926"/>
    </source>
</evidence>
<evidence type="ECO:0000313" key="2">
    <source>
        <dbReference type="EMBL" id="SOH04756.1"/>
    </source>
</evidence>
<dbReference type="Proteomes" id="UP000221734">
    <property type="component" value="Chromosome Kuenenia_stuttgartiensis_MBR1"/>
</dbReference>
<keyword evidence="3" id="KW-1185">Reference proteome</keyword>
<protein>
    <submittedName>
        <fullName evidence="2">Uncharacterized protein</fullName>
    </submittedName>
</protein>
<dbReference type="Proteomes" id="UP000501926">
    <property type="component" value="Chromosome"/>
</dbReference>
<organism evidence="2 3">
    <name type="scientific">Kuenenia stuttgartiensis</name>
    <dbReference type="NCBI Taxonomy" id="174633"/>
    <lineage>
        <taxon>Bacteria</taxon>
        <taxon>Pseudomonadati</taxon>
        <taxon>Planctomycetota</taxon>
        <taxon>Candidatus Brocadiia</taxon>
        <taxon>Candidatus Brocadiales</taxon>
        <taxon>Candidatus Brocadiaceae</taxon>
        <taxon>Candidatus Kuenenia</taxon>
    </lineage>
</organism>
<proteinExistence type="predicted"/>
<reference evidence="3" key="1">
    <citation type="submission" date="2017-10" db="EMBL/GenBank/DDBJ databases">
        <authorList>
            <person name="Frank J."/>
        </authorList>
    </citation>
    <scope>NUCLEOTIDE SEQUENCE [LARGE SCALE GENOMIC DNA]</scope>
</reference>
<dbReference type="EMBL" id="CP049055">
    <property type="protein sequence ID" value="QII14190.1"/>
    <property type="molecule type" value="Genomic_DNA"/>
</dbReference>
<gene>
    <name evidence="1" type="ORF">KsCSTR_48130</name>
    <name evidence="2" type="ORF">KSMBR1_2261</name>
</gene>
<evidence type="ECO:0000313" key="1">
    <source>
        <dbReference type="EMBL" id="QII14190.1"/>
    </source>
</evidence>
<reference evidence="1 4" key="3">
    <citation type="submission" date="2020-02" db="EMBL/GenBank/DDBJ databases">
        <title>Newly sequenced genome of strain CSTR1 showed variability in Candidatus Kuenenia stuttgartiensis genomes.</title>
        <authorList>
            <person name="Ding C."/>
            <person name="Adrian L."/>
        </authorList>
    </citation>
    <scope>NUCLEOTIDE SEQUENCE [LARGE SCALE GENOMIC DNA]</scope>
    <source>
        <strain evidence="1 4">CSTR1</strain>
    </source>
</reference>